<feature type="transmembrane region" description="Helical" evidence="5">
    <location>
        <begin position="138"/>
        <end position="158"/>
    </location>
</feature>
<organism evidence="8 9">
    <name type="scientific">Malassezia furfur</name>
    <name type="common">Pityriasis versicolor infection agent</name>
    <name type="synonym">Pityrosporum furfur</name>
    <dbReference type="NCBI Taxonomy" id="55194"/>
    <lineage>
        <taxon>Eukaryota</taxon>
        <taxon>Fungi</taxon>
        <taxon>Dikarya</taxon>
        <taxon>Basidiomycota</taxon>
        <taxon>Ustilaginomycotina</taxon>
        <taxon>Malasseziomycetes</taxon>
        <taxon>Malasseziales</taxon>
        <taxon>Malasseziaceae</taxon>
        <taxon>Malassezia</taxon>
    </lineage>
</organism>
<evidence type="ECO:0000256" key="5">
    <source>
        <dbReference type="SAM" id="Phobius"/>
    </source>
</evidence>
<keyword evidence="9" id="KW-1185">Reference proteome</keyword>
<evidence type="ECO:0000313" key="9">
    <source>
        <dbReference type="Proteomes" id="UP000818624"/>
    </source>
</evidence>
<proteinExistence type="predicted"/>
<feature type="transmembrane region" description="Helical" evidence="5">
    <location>
        <begin position="414"/>
        <end position="430"/>
    </location>
</feature>
<keyword evidence="2 5" id="KW-0812">Transmembrane</keyword>
<gene>
    <name evidence="8" type="primary">ERD1</name>
    <name evidence="8" type="ORF">GLX27_003164</name>
</gene>
<protein>
    <submittedName>
        <fullName evidence="8">Protein-ER retention protein</fullName>
    </submittedName>
</protein>
<feature type="chain" id="PRO_5047116409" evidence="6">
    <location>
        <begin position="22"/>
        <end position="477"/>
    </location>
</feature>
<dbReference type="PANTHER" id="PTHR10783">
    <property type="entry name" value="XENOTROPIC AND POLYTROPIC RETROVIRUS RECEPTOR 1-RELATED"/>
    <property type="match status" value="1"/>
</dbReference>
<evidence type="ECO:0000256" key="2">
    <source>
        <dbReference type="ARBA" id="ARBA00022692"/>
    </source>
</evidence>
<dbReference type="PANTHER" id="PTHR10783:SF46">
    <property type="entry name" value="PROTEIN ERD1 HOMOLOG 2"/>
    <property type="match status" value="1"/>
</dbReference>
<feature type="transmembrane region" description="Helical" evidence="5">
    <location>
        <begin position="210"/>
        <end position="228"/>
    </location>
</feature>
<dbReference type="InterPro" id="IPR004342">
    <property type="entry name" value="EXS_C"/>
</dbReference>
<keyword evidence="3 5" id="KW-1133">Transmembrane helix</keyword>
<evidence type="ECO:0000256" key="6">
    <source>
        <dbReference type="SAM" id="SignalP"/>
    </source>
</evidence>
<feature type="transmembrane region" description="Helical" evidence="5">
    <location>
        <begin position="106"/>
        <end position="126"/>
    </location>
</feature>
<evidence type="ECO:0000256" key="3">
    <source>
        <dbReference type="ARBA" id="ARBA00022989"/>
    </source>
</evidence>
<feature type="transmembrane region" description="Helical" evidence="5">
    <location>
        <begin position="45"/>
        <end position="66"/>
    </location>
</feature>
<comment type="subcellular location">
    <subcellularLocation>
        <location evidence="1">Membrane</location>
        <topology evidence="1">Multi-pass membrane protein</topology>
    </subcellularLocation>
</comment>
<feature type="transmembrane region" description="Helical" evidence="5">
    <location>
        <begin position="240"/>
        <end position="258"/>
    </location>
</feature>
<feature type="domain" description="EXS" evidence="7">
    <location>
        <begin position="235"/>
        <end position="477"/>
    </location>
</feature>
<feature type="signal peptide" evidence="6">
    <location>
        <begin position="1"/>
        <end position="21"/>
    </location>
</feature>
<dbReference type="Proteomes" id="UP000818624">
    <property type="component" value="Chromosome 3"/>
</dbReference>
<reference evidence="8 9" key="1">
    <citation type="journal article" date="2020" name="Elife">
        <title>Loss of centromere function drives karyotype evolution in closely related Malassezia species.</title>
        <authorList>
            <person name="Sankaranarayanan S.R."/>
            <person name="Ianiri G."/>
            <person name="Coelho M.A."/>
            <person name="Reza M.H."/>
            <person name="Thimmappa B.C."/>
            <person name="Ganguly P."/>
            <person name="Vadnala R.N."/>
            <person name="Sun S."/>
            <person name="Siddharthan R."/>
            <person name="Tellgren-Roth C."/>
            <person name="Dawson T.L."/>
            <person name="Heitman J."/>
            <person name="Sanyal K."/>
        </authorList>
    </citation>
    <scope>NUCLEOTIDE SEQUENCE [LARGE SCALE GENOMIC DNA]</scope>
    <source>
        <strain evidence="8">CBS14141</strain>
    </source>
</reference>
<evidence type="ECO:0000313" key="8">
    <source>
        <dbReference type="EMBL" id="WFD48494.1"/>
    </source>
</evidence>
<name>A0ABY8ESL1_MALFU</name>
<keyword evidence="6" id="KW-0732">Signal</keyword>
<keyword evidence="4 5" id="KW-0472">Membrane</keyword>
<dbReference type="EMBL" id="CP046236">
    <property type="protein sequence ID" value="WFD48494.1"/>
    <property type="molecule type" value="Genomic_DNA"/>
</dbReference>
<feature type="transmembrane region" description="Helical" evidence="5">
    <location>
        <begin position="170"/>
        <end position="190"/>
    </location>
</feature>
<evidence type="ECO:0000259" key="7">
    <source>
        <dbReference type="PROSITE" id="PS51380"/>
    </source>
</evidence>
<evidence type="ECO:0000256" key="1">
    <source>
        <dbReference type="ARBA" id="ARBA00004141"/>
    </source>
</evidence>
<dbReference type="PROSITE" id="PS51380">
    <property type="entry name" value="EXS"/>
    <property type="match status" value="1"/>
</dbReference>
<dbReference type="Pfam" id="PF03124">
    <property type="entry name" value="EXS"/>
    <property type="match status" value="1"/>
</dbReference>
<feature type="transmembrane region" description="Helical" evidence="5">
    <location>
        <begin position="317"/>
        <end position="341"/>
    </location>
</feature>
<evidence type="ECO:0000256" key="4">
    <source>
        <dbReference type="ARBA" id="ARBA00023136"/>
    </source>
</evidence>
<accession>A0ABY8ESL1</accession>
<sequence length="477" mass="54081">MAATLRLLTVLAAAYAQCTRAQNATVPTGTGTDPAWLEYDAPFAQLIPPIFRVLLMIALGIVGFGTDLNVLQHWGMNIWSNAGPTRLPVHRTVQSTHDTLRESGAISLYVLAGAHCAWLLLCWALYRVTVDPVSHERTLLAQCWEVVAFAGLLAFWFIPNPFWHAQRASMRYVYALISSLLSRIFSLSLNQTIQFSDVIFADVLTSFAKVLGDVWLSLVVVAYSVCSVPVTERLLWSQQASLAVPLLISVPYLVRFRQCVSEYRTSSPLGRTSRSTRPLYNALKYASAFPVIWLSAFQRKKPDTQIPGEPGHHALFVSLHGFVQILWLIAVLFNTLFSFWWDLTNDWGLDLLLPSSFMAFRTVHLPELHRRSESRTHVLRADDDDGVELPARPAHARRGSILRVPEKPLPLPTTVYYGFIVVNLVLRFTWSLKLSSHLQYLVEWQRGLLLLEALELVRRTVWILLRVEWELVKREAL</sequence>